<keyword evidence="1" id="KW-0732">Signal</keyword>
<dbReference type="Proteomes" id="UP001295684">
    <property type="component" value="Unassembled WGS sequence"/>
</dbReference>
<accession>A0AAD1XWH0</accession>
<feature type="signal peptide" evidence="1">
    <location>
        <begin position="1"/>
        <end position="21"/>
    </location>
</feature>
<protein>
    <recommendedName>
        <fullName evidence="4">Secreted protein</fullName>
    </recommendedName>
</protein>
<proteinExistence type="predicted"/>
<evidence type="ECO:0008006" key="4">
    <source>
        <dbReference type="Google" id="ProtNLM"/>
    </source>
</evidence>
<comment type="caution">
    <text evidence="2">The sequence shown here is derived from an EMBL/GenBank/DDBJ whole genome shotgun (WGS) entry which is preliminary data.</text>
</comment>
<reference evidence="2" key="1">
    <citation type="submission" date="2023-07" db="EMBL/GenBank/DDBJ databases">
        <authorList>
            <consortium name="AG Swart"/>
            <person name="Singh M."/>
            <person name="Singh A."/>
            <person name="Seah K."/>
            <person name="Emmerich C."/>
        </authorList>
    </citation>
    <scope>NUCLEOTIDE SEQUENCE</scope>
    <source>
        <strain evidence="2">DP1</strain>
    </source>
</reference>
<evidence type="ECO:0000256" key="1">
    <source>
        <dbReference type="SAM" id="SignalP"/>
    </source>
</evidence>
<evidence type="ECO:0000313" key="3">
    <source>
        <dbReference type="Proteomes" id="UP001295684"/>
    </source>
</evidence>
<sequence length="229" mass="24607">MKISGIIFLITFILFAASALGSPRSYPSTGVKNGLFRTFSAETAKVLPQEDSQLENILSALEEGAESELFALKQSFDVLMPVIEFLTSFWRAAFQIDLNLDGCPSRFFDGFLRIGAGAGKIVAGPETSDRLWGVGRSLYGIVFTYFVQTSLECDDTFSAVLVGLEKISKLVSSPSTILPALSKAFSETPVEFWLHGDGVISAARSDPIELGPLSHSLGGALGLILNAME</sequence>
<evidence type="ECO:0000313" key="2">
    <source>
        <dbReference type="EMBL" id="CAI2380262.1"/>
    </source>
</evidence>
<name>A0AAD1XWH0_EUPCR</name>
<dbReference type="EMBL" id="CAMPGE010022209">
    <property type="protein sequence ID" value="CAI2380262.1"/>
    <property type="molecule type" value="Genomic_DNA"/>
</dbReference>
<keyword evidence="3" id="KW-1185">Reference proteome</keyword>
<gene>
    <name evidence="2" type="ORF">ECRASSUSDP1_LOCUS21694</name>
</gene>
<dbReference type="AlphaFoldDB" id="A0AAD1XWH0"/>
<feature type="chain" id="PRO_5041960669" description="Secreted protein" evidence="1">
    <location>
        <begin position="22"/>
        <end position="229"/>
    </location>
</feature>
<organism evidence="2 3">
    <name type="scientific">Euplotes crassus</name>
    <dbReference type="NCBI Taxonomy" id="5936"/>
    <lineage>
        <taxon>Eukaryota</taxon>
        <taxon>Sar</taxon>
        <taxon>Alveolata</taxon>
        <taxon>Ciliophora</taxon>
        <taxon>Intramacronucleata</taxon>
        <taxon>Spirotrichea</taxon>
        <taxon>Hypotrichia</taxon>
        <taxon>Euplotida</taxon>
        <taxon>Euplotidae</taxon>
        <taxon>Moneuplotes</taxon>
    </lineage>
</organism>